<dbReference type="Proteomes" id="UP000176682">
    <property type="component" value="Unassembled WGS sequence"/>
</dbReference>
<dbReference type="EMBL" id="MFAM01000053">
    <property type="protein sequence ID" value="OGD78267.1"/>
    <property type="molecule type" value="Genomic_DNA"/>
</dbReference>
<proteinExistence type="predicted"/>
<gene>
    <name evidence="1" type="ORF">A2368_00735</name>
</gene>
<comment type="caution">
    <text evidence="1">The sequence shown here is derived from an EMBL/GenBank/DDBJ whole genome shotgun (WGS) entry which is preliminary data.</text>
</comment>
<organism evidence="1 2">
    <name type="scientific">Candidatus Collierbacteria bacterium RIFOXYB1_FULL_49_13</name>
    <dbReference type="NCBI Taxonomy" id="1817728"/>
    <lineage>
        <taxon>Bacteria</taxon>
        <taxon>Candidatus Collieribacteriota</taxon>
    </lineage>
</organism>
<accession>A0A1F5FFA9</accession>
<reference evidence="1 2" key="1">
    <citation type="journal article" date="2016" name="Nat. Commun.">
        <title>Thousands of microbial genomes shed light on interconnected biogeochemical processes in an aquifer system.</title>
        <authorList>
            <person name="Anantharaman K."/>
            <person name="Brown C.T."/>
            <person name="Hug L.A."/>
            <person name="Sharon I."/>
            <person name="Castelle C.J."/>
            <person name="Probst A.J."/>
            <person name="Thomas B.C."/>
            <person name="Singh A."/>
            <person name="Wilkins M.J."/>
            <person name="Karaoz U."/>
            <person name="Brodie E.L."/>
            <person name="Williams K.H."/>
            <person name="Hubbard S.S."/>
            <person name="Banfield J.F."/>
        </authorList>
    </citation>
    <scope>NUCLEOTIDE SEQUENCE [LARGE SCALE GENOMIC DNA]</scope>
</reference>
<evidence type="ECO:0000313" key="2">
    <source>
        <dbReference type="Proteomes" id="UP000176682"/>
    </source>
</evidence>
<dbReference type="AlphaFoldDB" id="A0A1F5FFA9"/>
<name>A0A1F5FFA9_9BACT</name>
<evidence type="ECO:0000313" key="1">
    <source>
        <dbReference type="EMBL" id="OGD78267.1"/>
    </source>
</evidence>
<sequence length="103" mass="11816">MRQQKFIVGSHTLTLLWSESFGDPKQISSIHLNDGRLLLDFGKNALVTIVITSRMINIHCQVWRIGTIIVKNDHGKILCEETRLSNPPSFPCNFHDPRYDQVN</sequence>
<protein>
    <submittedName>
        <fullName evidence="1">Uncharacterized protein</fullName>
    </submittedName>
</protein>